<dbReference type="Proteomes" id="UP001163336">
    <property type="component" value="Chromosome"/>
</dbReference>
<feature type="compositionally biased region" description="Basic and acidic residues" evidence="1">
    <location>
        <begin position="1"/>
        <end position="17"/>
    </location>
</feature>
<reference evidence="2" key="1">
    <citation type="submission" date="2022-11" db="EMBL/GenBank/DDBJ databases">
        <title>Isolation and characterization of PLA-degrading bacterium Massilia sp. from Antarctic soil.</title>
        <authorList>
            <person name="Sato K."/>
            <person name="Gomez-Fuentes C."/>
            <person name="Ahmad S.A."/>
            <person name="Zulkharnain A."/>
        </authorList>
    </citation>
    <scope>NUCLEOTIDE SEQUENCE</scope>
    <source>
        <strain evidence="2">N-3</strain>
    </source>
</reference>
<keyword evidence="3" id="KW-1185">Reference proteome</keyword>
<feature type="compositionally biased region" description="Polar residues" evidence="1">
    <location>
        <begin position="18"/>
        <end position="27"/>
    </location>
</feature>
<name>A0ABN6TGJ4_9BURK</name>
<organism evidence="2 3">
    <name type="scientific">Massilia varians</name>
    <dbReference type="NCBI Taxonomy" id="457921"/>
    <lineage>
        <taxon>Bacteria</taxon>
        <taxon>Pseudomonadati</taxon>
        <taxon>Pseudomonadota</taxon>
        <taxon>Betaproteobacteria</taxon>
        <taxon>Burkholderiales</taxon>
        <taxon>Oxalobacteraceae</taxon>
        <taxon>Telluria group</taxon>
        <taxon>Massilia</taxon>
    </lineage>
</organism>
<feature type="region of interest" description="Disordered" evidence="1">
    <location>
        <begin position="64"/>
        <end position="104"/>
    </location>
</feature>
<protein>
    <submittedName>
        <fullName evidence="2">Uncharacterized protein</fullName>
    </submittedName>
</protein>
<proteinExistence type="predicted"/>
<gene>
    <name evidence="2" type="ORF">MasN3_25680</name>
</gene>
<feature type="compositionally biased region" description="Basic and acidic residues" evidence="1">
    <location>
        <begin position="67"/>
        <end position="79"/>
    </location>
</feature>
<evidence type="ECO:0000313" key="2">
    <source>
        <dbReference type="EMBL" id="BDT59074.1"/>
    </source>
</evidence>
<accession>A0ABN6TGJ4</accession>
<evidence type="ECO:0000313" key="3">
    <source>
        <dbReference type="Proteomes" id="UP001163336"/>
    </source>
</evidence>
<dbReference type="EMBL" id="AP026966">
    <property type="protein sequence ID" value="BDT59074.1"/>
    <property type="molecule type" value="Genomic_DNA"/>
</dbReference>
<feature type="region of interest" description="Disordered" evidence="1">
    <location>
        <begin position="1"/>
        <end position="33"/>
    </location>
</feature>
<sequence>MAQEHGEFSLKPMRKEANSVSLRSSCQRGMHDSRSIVTSANTIARVRAGKAYTIDNKPVRYRGYRPGGERVLRRQDKAGSRGMGAAIPAESTSCRNDDETTTPQ</sequence>
<evidence type="ECO:0000256" key="1">
    <source>
        <dbReference type="SAM" id="MobiDB-lite"/>
    </source>
</evidence>